<dbReference type="PROSITE" id="PS50110">
    <property type="entry name" value="RESPONSE_REGULATORY"/>
    <property type="match status" value="1"/>
</dbReference>
<dbReference type="GO" id="GO:0016301">
    <property type="term" value="F:kinase activity"/>
    <property type="evidence" value="ECO:0007669"/>
    <property type="project" value="UniProtKB-KW"/>
</dbReference>
<dbReference type="PATRIC" id="fig|324602.8.peg.598"/>
<evidence type="ECO:0000256" key="1">
    <source>
        <dbReference type="ARBA" id="ARBA00022679"/>
    </source>
</evidence>
<dbReference type="InterPro" id="IPR052020">
    <property type="entry name" value="Cyclic_di-GMP/3'3'-cGAMP_PDE"/>
</dbReference>
<dbReference type="InterPro" id="IPR001610">
    <property type="entry name" value="PAC"/>
</dbReference>
<dbReference type="InterPro" id="IPR001789">
    <property type="entry name" value="Sig_transdc_resp-reg_receiver"/>
</dbReference>
<dbReference type="Proteomes" id="UP000002008">
    <property type="component" value="Chromosome"/>
</dbReference>
<dbReference type="PROSITE" id="PS50113">
    <property type="entry name" value="PAC"/>
    <property type="match status" value="1"/>
</dbReference>
<dbReference type="eggNOG" id="COG3437">
    <property type="taxonomic scope" value="Bacteria"/>
</dbReference>
<proteinExistence type="predicted"/>
<dbReference type="CDD" id="cd00156">
    <property type="entry name" value="REC"/>
    <property type="match status" value="1"/>
</dbReference>
<evidence type="ECO:0000313" key="8">
    <source>
        <dbReference type="EMBL" id="ABY33775.1"/>
    </source>
</evidence>
<evidence type="ECO:0000256" key="2">
    <source>
        <dbReference type="ARBA" id="ARBA00022777"/>
    </source>
</evidence>
<dbReference type="InParanoid" id="A9WEB5"/>
<feature type="domain" description="HD-GYP" evidence="7">
    <location>
        <begin position="548"/>
        <end position="741"/>
    </location>
</feature>
<dbReference type="NCBIfam" id="TIGR00229">
    <property type="entry name" value="sensory_box"/>
    <property type="match status" value="1"/>
</dbReference>
<dbReference type="Pfam" id="PF00989">
    <property type="entry name" value="PAS"/>
    <property type="match status" value="1"/>
</dbReference>
<accession>A9WEB5</accession>
<protein>
    <submittedName>
        <fullName evidence="8">PAS sensor protein</fullName>
    </submittedName>
</protein>
<gene>
    <name evidence="8" type="ordered locus">Caur_0528</name>
</gene>
<evidence type="ECO:0000256" key="3">
    <source>
        <dbReference type="PROSITE-ProRule" id="PRU00169"/>
    </source>
</evidence>
<dbReference type="GO" id="GO:0006355">
    <property type="term" value="P:regulation of DNA-templated transcription"/>
    <property type="evidence" value="ECO:0007669"/>
    <property type="project" value="InterPro"/>
</dbReference>
<dbReference type="CDD" id="cd00130">
    <property type="entry name" value="PAS"/>
    <property type="match status" value="1"/>
</dbReference>
<dbReference type="SUPFAM" id="SSF55781">
    <property type="entry name" value="GAF domain-like"/>
    <property type="match status" value="1"/>
</dbReference>
<dbReference type="InterPro" id="IPR013767">
    <property type="entry name" value="PAS_fold"/>
</dbReference>
<feature type="domain" description="PAS" evidence="5">
    <location>
        <begin position="275"/>
        <end position="321"/>
    </location>
</feature>
<dbReference type="InterPro" id="IPR029016">
    <property type="entry name" value="GAF-like_dom_sf"/>
</dbReference>
<dbReference type="InterPro" id="IPR011006">
    <property type="entry name" value="CheY-like_superfamily"/>
</dbReference>
<dbReference type="PROSITE" id="PS50112">
    <property type="entry name" value="PAS"/>
    <property type="match status" value="1"/>
</dbReference>
<dbReference type="SMART" id="SM00086">
    <property type="entry name" value="PAC"/>
    <property type="match status" value="1"/>
</dbReference>
<dbReference type="InterPro" id="IPR003018">
    <property type="entry name" value="GAF"/>
</dbReference>
<evidence type="ECO:0000259" key="5">
    <source>
        <dbReference type="PROSITE" id="PS50112"/>
    </source>
</evidence>
<dbReference type="RefSeq" id="WP_012256431.1">
    <property type="nucleotide sequence ID" value="NC_010175.1"/>
</dbReference>
<feature type="domain" description="Response regulatory" evidence="4">
    <location>
        <begin position="7"/>
        <end position="128"/>
    </location>
</feature>
<reference evidence="9" key="1">
    <citation type="journal article" date="2011" name="BMC Genomics">
        <title>Complete genome sequence of the filamentous anoxygenic phototrophic bacterium Chloroflexus aurantiacus.</title>
        <authorList>
            <person name="Tang K.H."/>
            <person name="Barry K."/>
            <person name="Chertkov O."/>
            <person name="Dalin E."/>
            <person name="Han C.S."/>
            <person name="Hauser L.J."/>
            <person name="Honchak B.M."/>
            <person name="Karbach L.E."/>
            <person name="Land M.L."/>
            <person name="Lapidus A."/>
            <person name="Larimer F.W."/>
            <person name="Mikhailova N."/>
            <person name="Pitluck S."/>
            <person name="Pierson B.K."/>
            <person name="Blankenship R.E."/>
        </authorList>
    </citation>
    <scope>NUCLEOTIDE SEQUENCE [LARGE SCALE GENOMIC DNA]</scope>
    <source>
        <strain evidence="9">ATCC 29366 / DSM 635 / J-10-fl</strain>
    </source>
</reference>
<dbReference type="AlphaFoldDB" id="A9WEB5"/>
<keyword evidence="3" id="KW-0597">Phosphoprotein</keyword>
<dbReference type="EnsemblBacteria" id="ABY33775">
    <property type="protein sequence ID" value="ABY33775"/>
    <property type="gene ID" value="Caur_0528"/>
</dbReference>
<dbReference type="Pfam" id="PF00072">
    <property type="entry name" value="Response_reg"/>
    <property type="match status" value="1"/>
</dbReference>
<dbReference type="SMART" id="SM00065">
    <property type="entry name" value="GAF"/>
    <property type="match status" value="1"/>
</dbReference>
<organism evidence="8 9">
    <name type="scientific">Chloroflexus aurantiacus (strain ATCC 29366 / DSM 635 / J-10-fl)</name>
    <dbReference type="NCBI Taxonomy" id="324602"/>
    <lineage>
        <taxon>Bacteria</taxon>
        <taxon>Bacillati</taxon>
        <taxon>Chloroflexota</taxon>
        <taxon>Chloroflexia</taxon>
        <taxon>Chloroflexales</taxon>
        <taxon>Chloroflexineae</taxon>
        <taxon>Chloroflexaceae</taxon>
        <taxon>Chloroflexus</taxon>
    </lineage>
</organism>
<dbReference type="InterPro" id="IPR000014">
    <property type="entry name" value="PAS"/>
</dbReference>
<dbReference type="eggNOG" id="COG0745">
    <property type="taxonomic scope" value="Bacteria"/>
</dbReference>
<dbReference type="InterPro" id="IPR006675">
    <property type="entry name" value="HDIG_dom"/>
</dbReference>
<dbReference type="Gene3D" id="3.30.450.40">
    <property type="match status" value="1"/>
</dbReference>
<dbReference type="InterPro" id="IPR037522">
    <property type="entry name" value="HD_GYP_dom"/>
</dbReference>
<dbReference type="SMART" id="SM00471">
    <property type="entry name" value="HDc"/>
    <property type="match status" value="1"/>
</dbReference>
<dbReference type="GO" id="GO:0000160">
    <property type="term" value="P:phosphorelay signal transduction system"/>
    <property type="evidence" value="ECO:0007669"/>
    <property type="project" value="InterPro"/>
</dbReference>
<evidence type="ECO:0000313" key="9">
    <source>
        <dbReference type="Proteomes" id="UP000002008"/>
    </source>
</evidence>
<dbReference type="PROSITE" id="PS51832">
    <property type="entry name" value="HD_GYP"/>
    <property type="match status" value="1"/>
</dbReference>
<dbReference type="Gene3D" id="3.40.50.2300">
    <property type="match status" value="2"/>
</dbReference>
<dbReference type="SMART" id="SM00448">
    <property type="entry name" value="REC"/>
    <property type="match status" value="1"/>
</dbReference>
<dbReference type="HOGENOM" id="CLU_022174_0_0_0"/>
<dbReference type="PANTHER" id="PTHR45228">
    <property type="entry name" value="CYCLIC DI-GMP PHOSPHODIESTERASE TM_0186-RELATED"/>
    <property type="match status" value="1"/>
</dbReference>
<dbReference type="NCBIfam" id="TIGR00277">
    <property type="entry name" value="HDIG"/>
    <property type="match status" value="1"/>
</dbReference>
<dbReference type="InterPro" id="IPR035965">
    <property type="entry name" value="PAS-like_dom_sf"/>
</dbReference>
<keyword evidence="1" id="KW-0808">Transferase</keyword>
<keyword evidence="9" id="KW-1185">Reference proteome</keyword>
<dbReference type="KEGG" id="cau:Caur_0528"/>
<evidence type="ECO:0000259" key="6">
    <source>
        <dbReference type="PROSITE" id="PS50113"/>
    </source>
</evidence>
<evidence type="ECO:0000259" key="7">
    <source>
        <dbReference type="PROSITE" id="PS51832"/>
    </source>
</evidence>
<dbReference type="Gene3D" id="1.10.3210.10">
    <property type="entry name" value="Hypothetical protein af1432"/>
    <property type="match status" value="1"/>
</dbReference>
<dbReference type="PANTHER" id="PTHR45228:SF1">
    <property type="entry name" value="CYCLIC DI-GMP PHOSPHODIESTERASE TM_0186"/>
    <property type="match status" value="1"/>
</dbReference>
<dbReference type="SUPFAM" id="SSF109604">
    <property type="entry name" value="HD-domain/PDEase-like"/>
    <property type="match status" value="1"/>
</dbReference>
<dbReference type="Gene3D" id="3.30.450.20">
    <property type="entry name" value="PAS domain"/>
    <property type="match status" value="1"/>
</dbReference>
<dbReference type="STRING" id="324602.Caur_0528"/>
<sequence>MLAYPNHLLLIEDNPFDADLFRRTMQFYHPEIAITHFSSYRAAYEHLQTLSPATTPYAGVVLDLHLRDGDGLDLLALIRARNLPLAVVILTGGGGDHMVISALKAGADDYVVKRDDYLDRIGAIVEQACQRFHSQQARRSQTIQVSFIALATTDSEATIQHLQRSAPHLHCTLIHGWRTFLHHLDHQRAVGDVILIDCAQPNLAMLDLVKELIQFRHLEQPVLVLAQPGNEEFPLQTLRLGAADYIIKSEGFRNHLAVAIENAYYRAQIHQQHYQLQLQAQALNAAANTIVITDRNGIIEWANPAFTTLTGYEVSEVIGHSTRILRSGKHDNEFYSALWNHILSGQPWRGRIINRRKDGSLYHEEMTITPVTDEHGEIRRFIAIKQDISDQVAQEQRRIILANIGTALRPAQLWVELTPILLDQVREVMQADSIALLRPQGATLAIDLAYNCLGHLASQPTILAALAERLAQSDGPTDVTDVVQSTTKIVVGVPLNAANRTIGALLITRATPLNSFEVDLLRDIAELAANALHRTDLFEQLRAANAELRAAYDETIEGWSRALDLRDRETEGHSRRVTELTVRIAARMGFSDEELLHVRRGALLHDIGKMGIPDAILLKPGPLDEQEWAIMRTHPTLAVELLRPIAFLAPALDIPWCHHEKWDGTGYPRGLRGEEIPLAARIFAVVDVYDALTSDRPYRAAWPRERALAYIREQAGHHFDPHVVDVFEQIITETDSNAIMK</sequence>
<name>A9WEB5_CHLAA</name>
<dbReference type="EMBL" id="CP000909">
    <property type="protein sequence ID" value="ABY33775.1"/>
    <property type="molecule type" value="Genomic_DNA"/>
</dbReference>
<feature type="modified residue" description="4-aspartylphosphate" evidence="3">
    <location>
        <position position="63"/>
    </location>
</feature>
<dbReference type="SUPFAM" id="SSF52172">
    <property type="entry name" value="CheY-like"/>
    <property type="match status" value="2"/>
</dbReference>
<dbReference type="InterPro" id="IPR000700">
    <property type="entry name" value="PAS-assoc_C"/>
</dbReference>
<dbReference type="eggNOG" id="COG2197">
    <property type="taxonomic scope" value="Bacteria"/>
</dbReference>
<feature type="domain" description="PAC" evidence="6">
    <location>
        <begin position="346"/>
        <end position="400"/>
    </location>
</feature>
<dbReference type="CDD" id="cd00077">
    <property type="entry name" value="HDc"/>
    <property type="match status" value="1"/>
</dbReference>
<dbReference type="eggNOG" id="COG2203">
    <property type="taxonomic scope" value="Bacteria"/>
</dbReference>
<dbReference type="SMART" id="SM00091">
    <property type="entry name" value="PAS"/>
    <property type="match status" value="1"/>
</dbReference>
<keyword evidence="2" id="KW-0418">Kinase</keyword>
<dbReference type="InterPro" id="IPR003607">
    <property type="entry name" value="HD/PDEase_dom"/>
</dbReference>
<dbReference type="SUPFAM" id="SSF55785">
    <property type="entry name" value="PYP-like sensor domain (PAS domain)"/>
    <property type="match status" value="1"/>
</dbReference>
<dbReference type="Pfam" id="PF13487">
    <property type="entry name" value="HD_5"/>
    <property type="match status" value="1"/>
</dbReference>
<evidence type="ECO:0000259" key="4">
    <source>
        <dbReference type="PROSITE" id="PS50110"/>
    </source>
</evidence>